<dbReference type="PATRIC" id="fig|389348.3.peg.2698"/>
<dbReference type="KEGG" id="pnl:PNK_2407"/>
<reference evidence="2" key="1">
    <citation type="submission" date="2015-09" db="EMBL/GenBank/DDBJ databases">
        <authorList>
            <person name="Bertelli C."/>
        </authorList>
    </citation>
    <scope>NUCLEOTIDE SEQUENCE [LARGE SCALE GENOMIC DNA]</scope>
    <source>
        <strain evidence="2">KNic</strain>
    </source>
</reference>
<dbReference type="RefSeq" id="WP_059062256.1">
    <property type="nucleotide sequence ID" value="NZ_LN879502.1"/>
</dbReference>
<sequence length="400" mass="45446">MNFITPHSPTPISMIAPSLFSQDINRIIQAYQELTHDLDYNSLGVVLDLIGELKLQSSHTSWEEFFAHYQPLSEKILSTYHGGTTAMIATVAQQELAKHNLKIEIGAESRPTHNFNFPQPFQASKQLPSLWEAAKELGQGYTLFFNLVKYVGEANQEQVIVLQQAFIPQKELATHFDSIQAFEEKFKKLNMKPCTPIESMTPFIKGAIQTSFILQILQHNTRDVFKLNLLEGTVAVISKNPSHFSTFLNQTGKLLFSLENKEIEPFLAQIQKEFNQPSDFKDNILFLLNNREHYVKSIMIAPAFCLFKLWPLYTSTILAREKAYFIDSKQNADRGDNTNKLGQAEETYLKALEAMHQNEVDEARSLFEQAEIDYQSAMQSAANSVAVPLSLLLEDFDSPI</sequence>
<evidence type="ECO:0000313" key="1">
    <source>
        <dbReference type="EMBL" id="CUI18002.1"/>
    </source>
</evidence>
<protein>
    <submittedName>
        <fullName evidence="1">Uncharacterized protein</fullName>
    </submittedName>
</protein>
<dbReference type="STRING" id="389348.PNK_2407"/>
<dbReference type="AlphaFoldDB" id="A0A0U5JHC3"/>
<dbReference type="Proteomes" id="UP000069902">
    <property type="component" value="Chromosome cPNK"/>
</dbReference>
<gene>
    <name evidence="1" type="ORF">PNK_2407</name>
</gene>
<dbReference type="EMBL" id="LN879502">
    <property type="protein sequence ID" value="CUI18002.1"/>
    <property type="molecule type" value="Genomic_DNA"/>
</dbReference>
<organism evidence="1 2">
    <name type="scientific">Candidatus Protochlamydia naegleriophila</name>
    <dbReference type="NCBI Taxonomy" id="389348"/>
    <lineage>
        <taxon>Bacteria</taxon>
        <taxon>Pseudomonadati</taxon>
        <taxon>Chlamydiota</taxon>
        <taxon>Chlamydiia</taxon>
        <taxon>Parachlamydiales</taxon>
        <taxon>Parachlamydiaceae</taxon>
        <taxon>Candidatus Protochlamydia</taxon>
    </lineage>
</organism>
<evidence type="ECO:0000313" key="2">
    <source>
        <dbReference type="Proteomes" id="UP000069902"/>
    </source>
</evidence>
<accession>A0A0U5JHC3</accession>
<dbReference type="InParanoid" id="A0A0U5JHC3"/>
<proteinExistence type="predicted"/>
<keyword evidence="2" id="KW-1185">Reference proteome</keyword>
<name>A0A0U5JHC3_9BACT</name>